<gene>
    <name evidence="1" type="ORF">FIA58_019435</name>
</gene>
<dbReference type="Proteomes" id="UP000817854">
    <property type="component" value="Unassembled WGS sequence"/>
</dbReference>
<accession>A0ABX0IXG6</accession>
<evidence type="ECO:0000313" key="2">
    <source>
        <dbReference type="Proteomes" id="UP000817854"/>
    </source>
</evidence>
<name>A0ABX0IXG6_9FLAO</name>
<keyword evidence="2" id="KW-1185">Reference proteome</keyword>
<reference evidence="1 2" key="3">
    <citation type="submission" date="2020-02" db="EMBL/GenBank/DDBJ databases">
        <title>Flavobacterium profundi sp. nov., isolated from a deep-sea seamount.</title>
        <authorList>
            <person name="Zhang D.-C."/>
        </authorList>
    </citation>
    <scope>NUCLEOTIDE SEQUENCE [LARGE SCALE GENOMIC DNA]</scope>
    <source>
        <strain evidence="1 2">EC11</strain>
    </source>
</reference>
<proteinExistence type="predicted"/>
<evidence type="ECO:0000313" key="1">
    <source>
        <dbReference type="EMBL" id="NHN27856.1"/>
    </source>
</evidence>
<comment type="caution">
    <text evidence="1">The sequence shown here is derived from an EMBL/GenBank/DDBJ whole genome shotgun (WGS) entry which is preliminary data.</text>
</comment>
<organism evidence="1 2">
    <name type="scientific">Flavobacterium jejuense</name>
    <dbReference type="NCBI Taxonomy" id="1544455"/>
    <lineage>
        <taxon>Bacteria</taxon>
        <taxon>Pseudomonadati</taxon>
        <taxon>Bacteroidota</taxon>
        <taxon>Flavobacteriia</taxon>
        <taxon>Flavobacteriales</taxon>
        <taxon>Flavobacteriaceae</taxon>
        <taxon>Flavobacterium</taxon>
    </lineage>
</organism>
<protein>
    <recommendedName>
        <fullName evidence="3">Aromatic ring-opening dioxygenase LigA</fullName>
    </recommendedName>
</protein>
<evidence type="ECO:0008006" key="3">
    <source>
        <dbReference type="Google" id="ProtNLM"/>
    </source>
</evidence>
<sequence>MSGIKLTFINKSEDLNNNIVVFQNNVAEKHDNFAIAWKVIKNSGRLDSHPFTFSNNFEINTSDSYGNFTPRLTTYLGQTYEMVKRNSGDVLQLSKTFASSVNVVEIKNGLAVGVIDASCYKDGNLLATKKGITPGQKASFEFNSKIYIGVASQIEEGSLLNSEMQSKINSEINLIGISSADIVMTGGGTGADATPFEFTLENIKN</sequence>
<dbReference type="EMBL" id="VEVQ02000019">
    <property type="protein sequence ID" value="NHN27856.1"/>
    <property type="molecule type" value="Genomic_DNA"/>
</dbReference>
<reference evidence="1 2" key="2">
    <citation type="submission" date="2019-05" db="EMBL/GenBank/DDBJ databases">
        <authorList>
            <person name="Lianzixin W."/>
        </authorList>
    </citation>
    <scope>NUCLEOTIDE SEQUENCE [LARGE SCALE GENOMIC DNA]</scope>
    <source>
        <strain evidence="1 2">EC11</strain>
    </source>
</reference>
<reference evidence="2" key="1">
    <citation type="submission" date="2019-05" db="EMBL/GenBank/DDBJ databases">
        <title>Flavobacterium profundi sp. nov., isolated from a deep-sea seamount.</title>
        <authorList>
            <person name="Zhang D.-C."/>
        </authorList>
    </citation>
    <scope>NUCLEOTIDE SEQUENCE [LARGE SCALE GENOMIC DNA]</scope>
    <source>
        <strain evidence="2">EC11</strain>
    </source>
</reference>
<dbReference type="RefSeq" id="WP_140964363.1">
    <property type="nucleotide sequence ID" value="NZ_VEVQ02000019.1"/>
</dbReference>